<reference evidence="1" key="1">
    <citation type="submission" date="2018-06" db="EMBL/GenBank/DDBJ databases">
        <authorList>
            <person name="Zhirakovskaya E."/>
        </authorList>
    </citation>
    <scope>NUCLEOTIDE SEQUENCE</scope>
</reference>
<dbReference type="Pfam" id="PF21857">
    <property type="entry name" value="DUF6913"/>
    <property type="match status" value="1"/>
</dbReference>
<sequence length="175" mass="20397">MINNLKLNLAESIALKKFTKTQNFGNSFRQFISNAKDIMVILPENLEDMKAAFKIIKHFNAEKKNIYLYFNIDVANYIPVELKYISVTFNPADKTKIGLPTKDHLSKIGIIFFDLVVDLNREDNIFYSVICNAPKSKYRVGFTKKNSDKFYNFQVPNEINSEKSYRNLLNSIRMF</sequence>
<dbReference type="InterPro" id="IPR054207">
    <property type="entry name" value="DUF6913"/>
</dbReference>
<dbReference type="AlphaFoldDB" id="A0A3B1D1E3"/>
<accession>A0A3B1D1E3</accession>
<gene>
    <name evidence="1" type="ORF">MNBD_IGNAVI01-443</name>
</gene>
<proteinExistence type="predicted"/>
<evidence type="ECO:0000313" key="1">
    <source>
        <dbReference type="EMBL" id="VAX25445.1"/>
    </source>
</evidence>
<name>A0A3B1D1E3_9ZZZZ</name>
<organism evidence="1">
    <name type="scientific">hydrothermal vent metagenome</name>
    <dbReference type="NCBI Taxonomy" id="652676"/>
    <lineage>
        <taxon>unclassified sequences</taxon>
        <taxon>metagenomes</taxon>
        <taxon>ecological metagenomes</taxon>
    </lineage>
</organism>
<dbReference type="EMBL" id="UOGD01000299">
    <property type="protein sequence ID" value="VAX25445.1"/>
    <property type="molecule type" value="Genomic_DNA"/>
</dbReference>
<protein>
    <submittedName>
        <fullName evidence="1">Uncharacterized protein</fullName>
    </submittedName>
</protein>